<dbReference type="GO" id="GO:0005524">
    <property type="term" value="F:ATP binding"/>
    <property type="evidence" value="ECO:0007669"/>
    <property type="project" value="UniProtKB-UniRule"/>
</dbReference>
<dbReference type="GO" id="GO:0046872">
    <property type="term" value="F:metal ion binding"/>
    <property type="evidence" value="ECO:0007669"/>
    <property type="project" value="InterPro"/>
</dbReference>
<dbReference type="Proteomes" id="UP000077098">
    <property type="component" value="Unassembled WGS sequence"/>
</dbReference>
<dbReference type="InterPro" id="IPR011330">
    <property type="entry name" value="Glyco_hydro/deAcase_b/a-brl"/>
</dbReference>
<dbReference type="PANTHER" id="PTHR34216:SF7">
    <property type="entry name" value="POLY-BETA-1,6-N-ACETYL-D-GLUCOSAMINE N-DEACETYLASE"/>
    <property type="match status" value="1"/>
</dbReference>
<comment type="similarity">
    <text evidence="2">Belongs to the polysaccharide deacetylase family.</text>
</comment>
<comment type="caution">
    <text evidence="9">The sequence shown here is derived from an EMBL/GenBank/DDBJ whole genome shotgun (WGS) entry which is preliminary data.</text>
</comment>
<evidence type="ECO:0000256" key="6">
    <source>
        <dbReference type="PROSITE-ProRule" id="PRU00409"/>
    </source>
</evidence>
<evidence type="ECO:0000256" key="1">
    <source>
        <dbReference type="ARBA" id="ARBA00003236"/>
    </source>
</evidence>
<keyword evidence="4" id="KW-0732">Signal</keyword>
<dbReference type="PROSITE" id="PS50975">
    <property type="entry name" value="ATP_GRASP"/>
    <property type="match status" value="1"/>
</dbReference>
<feature type="domain" description="NodB homology" evidence="8">
    <location>
        <begin position="499"/>
        <end position="747"/>
    </location>
</feature>
<keyword evidence="6" id="KW-0547">Nucleotide-binding</keyword>
<dbReference type="PANTHER" id="PTHR34216">
    <property type="match status" value="1"/>
</dbReference>
<sequence length="747" mass="82452">MTIPGVVIVGGAHGTLALARSLGALDVPVVYLTHDSPLPRWSRFVRKTIRWAGPHDAGAALFLHQLAETHGLKRYLLVPSGDGEVQLVSQHRDELSALYRIILPNWAELKWLCEKPLLYQRALELGVSIPRTYALASAADIDALDVAFPVILKPNMGGGDTAIARAKVVRADDRRALRSAFADASVEIGASNVVVQQLIPGGGESQFSYAALWLDGEPVAEFTARRARQYPVDFGYTSTRVEVIDNQQAVEAARKILRLARHSGLVEIEFKFDSRDGELKLLDVNPRPWSWFGLCRAAGVDLGALLWRVANEASTNQSATARQGVSWSYLIRDTVAAFTLARRGQARMTDYFASLIKIRSWAAFALNDPMPGLIDLPLTVWRVVKKRILPQIATATTKIGLVPPLRQIAKYAMIRAGLELSALRPVRSAFPSFGGRGVIFTLHHVRPGAAISAFAPNVQLSVTPEFLEEAIQAALESGLVPVHLHDLPALLADTRDTRSFCAFTLDDGYRNNAQFAAPIFRKYTVPYTIFITPGFVERTRSLWWETAAALTEKATSFEFDFGMGPEQVTCVSPSQRAEAFTRLEDFVQKSEEDEAVKRIDHAASRHGIDPLAIVDELVMDAVELGMLSKDPLVHLGAHTMTHVNMCKIDAERLAYEIAESTRRVESYSGQRPRSFSYPYGWVTAAGAREAKAVYDAGYPVAVTTQAGTISRQNLERPTQLPRVSLNGRFQKKRFVKALISGLPFRFL</sequence>
<protein>
    <recommendedName>
        <fullName evidence="3">Chitooligosaccharide deacetylase</fullName>
    </recommendedName>
    <alternativeName>
        <fullName evidence="5">Nodulation protein B</fullName>
    </alternativeName>
</protein>
<evidence type="ECO:0000313" key="10">
    <source>
        <dbReference type="Proteomes" id="UP000077098"/>
    </source>
</evidence>
<evidence type="ECO:0000259" key="7">
    <source>
        <dbReference type="PROSITE" id="PS50975"/>
    </source>
</evidence>
<evidence type="ECO:0000256" key="5">
    <source>
        <dbReference type="ARBA" id="ARBA00032976"/>
    </source>
</evidence>
<dbReference type="SUPFAM" id="SSF88713">
    <property type="entry name" value="Glycoside hydrolase/deacetylase"/>
    <property type="match status" value="1"/>
</dbReference>
<dbReference type="Pfam" id="PF01522">
    <property type="entry name" value="Polysacc_deac_1"/>
    <property type="match status" value="1"/>
</dbReference>
<dbReference type="InterPro" id="IPR051398">
    <property type="entry name" value="Polysacch_Deacetylase"/>
</dbReference>
<organism evidence="9 10">
    <name type="scientific">Agrobacterium tumefaciens</name>
    <dbReference type="NCBI Taxonomy" id="358"/>
    <lineage>
        <taxon>Bacteria</taxon>
        <taxon>Pseudomonadati</taxon>
        <taxon>Pseudomonadota</taxon>
        <taxon>Alphaproteobacteria</taxon>
        <taxon>Hyphomicrobiales</taxon>
        <taxon>Rhizobiaceae</taxon>
        <taxon>Rhizobium/Agrobacterium group</taxon>
        <taxon>Agrobacterium</taxon>
        <taxon>Agrobacterium tumefaciens complex</taxon>
    </lineage>
</organism>
<name>A0A176X2F9_AGRTU</name>
<evidence type="ECO:0000313" key="9">
    <source>
        <dbReference type="EMBL" id="OAE40490.1"/>
    </source>
</evidence>
<comment type="function">
    <text evidence="1">Is involved in generating a small heat-stable compound (Nod), an acylated oligomer of N-acetylglucosamine, that stimulates mitosis in various plant protoplasts.</text>
</comment>
<feature type="domain" description="ATP-grasp" evidence="7">
    <location>
        <begin position="119"/>
        <end position="311"/>
    </location>
</feature>
<dbReference type="GO" id="GO:0005975">
    <property type="term" value="P:carbohydrate metabolic process"/>
    <property type="evidence" value="ECO:0007669"/>
    <property type="project" value="InterPro"/>
</dbReference>
<evidence type="ECO:0000256" key="3">
    <source>
        <dbReference type="ARBA" id="ARBA00020071"/>
    </source>
</evidence>
<dbReference type="Gene3D" id="3.30.470.20">
    <property type="entry name" value="ATP-grasp fold, B domain"/>
    <property type="match status" value="1"/>
</dbReference>
<dbReference type="PROSITE" id="PS51677">
    <property type="entry name" value="NODB"/>
    <property type="match status" value="1"/>
</dbReference>
<gene>
    <name evidence="9" type="ORF">A7J57_09410</name>
</gene>
<accession>A0A176X2F9</accession>
<dbReference type="InterPro" id="IPR002509">
    <property type="entry name" value="NODB_dom"/>
</dbReference>
<dbReference type="SUPFAM" id="SSF56059">
    <property type="entry name" value="Glutathione synthetase ATP-binding domain-like"/>
    <property type="match status" value="1"/>
</dbReference>
<dbReference type="GO" id="GO:0016874">
    <property type="term" value="F:ligase activity"/>
    <property type="evidence" value="ECO:0007669"/>
    <property type="project" value="UniProtKB-KW"/>
</dbReference>
<evidence type="ECO:0000256" key="4">
    <source>
        <dbReference type="ARBA" id="ARBA00022729"/>
    </source>
</evidence>
<dbReference type="GO" id="GO:0016810">
    <property type="term" value="F:hydrolase activity, acting on carbon-nitrogen (but not peptide) bonds"/>
    <property type="evidence" value="ECO:0007669"/>
    <property type="project" value="InterPro"/>
</dbReference>
<evidence type="ECO:0000259" key="8">
    <source>
        <dbReference type="PROSITE" id="PS51677"/>
    </source>
</evidence>
<dbReference type="InterPro" id="IPR011761">
    <property type="entry name" value="ATP-grasp"/>
</dbReference>
<dbReference type="EMBL" id="LXPS01000036">
    <property type="protein sequence ID" value="OAE40490.1"/>
    <property type="molecule type" value="Genomic_DNA"/>
</dbReference>
<proteinExistence type="inferred from homology"/>
<reference evidence="9 10" key="1">
    <citation type="submission" date="2016-05" db="EMBL/GenBank/DDBJ databases">
        <authorList>
            <person name="Lavstsen T."/>
            <person name="Jespersen J.S."/>
        </authorList>
    </citation>
    <scope>NUCLEOTIDE SEQUENCE [LARGE SCALE GENOMIC DNA]</scope>
    <source>
        <strain evidence="9 10">KCJ1736</strain>
    </source>
</reference>
<dbReference type="RefSeq" id="WP_063950242.1">
    <property type="nucleotide sequence ID" value="NZ_LXPS01000036.1"/>
</dbReference>
<keyword evidence="6" id="KW-0067">ATP-binding</keyword>
<evidence type="ECO:0000256" key="2">
    <source>
        <dbReference type="ARBA" id="ARBA00010973"/>
    </source>
</evidence>
<dbReference type="CDD" id="cd10968">
    <property type="entry name" value="CE4_Mlr8448_like_5s"/>
    <property type="match status" value="1"/>
</dbReference>
<dbReference type="AlphaFoldDB" id="A0A176X2F9"/>
<dbReference type="Gene3D" id="3.20.20.370">
    <property type="entry name" value="Glycoside hydrolase/deacetylase"/>
    <property type="match status" value="1"/>
</dbReference>
<keyword evidence="9" id="KW-0436">Ligase</keyword>